<feature type="region of interest" description="Disordered" evidence="1">
    <location>
        <begin position="297"/>
        <end position="321"/>
    </location>
</feature>
<dbReference type="Proteomes" id="UP000274429">
    <property type="component" value="Unassembled WGS sequence"/>
</dbReference>
<dbReference type="EMBL" id="UYWX01020843">
    <property type="protein sequence ID" value="VDM34293.1"/>
    <property type="molecule type" value="Genomic_DNA"/>
</dbReference>
<reference evidence="3 4" key="2">
    <citation type="submission" date="2018-11" db="EMBL/GenBank/DDBJ databases">
        <authorList>
            <consortium name="Pathogen Informatics"/>
        </authorList>
    </citation>
    <scope>NUCLEOTIDE SEQUENCE [LARGE SCALE GENOMIC DNA]</scope>
</reference>
<protein>
    <submittedName>
        <fullName evidence="5">Anaphase-promoting complex subunit 1</fullName>
    </submittedName>
</protein>
<evidence type="ECO:0000313" key="3">
    <source>
        <dbReference type="EMBL" id="VDM34293.1"/>
    </source>
</evidence>
<dbReference type="OrthoDB" id="6263727at2759"/>
<evidence type="ECO:0000256" key="1">
    <source>
        <dbReference type="SAM" id="MobiDB-lite"/>
    </source>
</evidence>
<organism evidence="5">
    <name type="scientific">Hydatigena taeniaeformis</name>
    <name type="common">Feline tapeworm</name>
    <name type="synonym">Taenia taeniaeformis</name>
    <dbReference type="NCBI Taxonomy" id="6205"/>
    <lineage>
        <taxon>Eukaryota</taxon>
        <taxon>Metazoa</taxon>
        <taxon>Spiralia</taxon>
        <taxon>Lophotrochozoa</taxon>
        <taxon>Platyhelminthes</taxon>
        <taxon>Cestoda</taxon>
        <taxon>Eucestoda</taxon>
        <taxon>Cyclophyllidea</taxon>
        <taxon>Taeniidae</taxon>
        <taxon>Hydatigera</taxon>
    </lineage>
</organism>
<proteinExistence type="predicted"/>
<feature type="transmembrane region" description="Helical" evidence="2">
    <location>
        <begin position="64"/>
        <end position="86"/>
    </location>
</feature>
<sequence length="321" mass="36884">MHEGQVQKLQFYNQQYLFAAVGNGQIFHRLQWKEPIRQQDKSVFARQKAVTINGRIGSYHCASFALFLLFLRLHLLLRLLLLLLLVRLCYEPLRMDPNVGEHVKSRFSMDLNQQLADFHFRETRSDIQSSVILLSQRVKRQYMSEFVLPDETRIAVRRIESSLPADQTQVVVVSLAVRHPFDSVLPQFVTTSPDENEAWKSDCDSTTTLETSGDVTTDSEDDVTLGKLSESVNLRILDYLDDDTWAATLLEWDSGANGELLRQLEAGCRLDPDSFRMERLQRRRNWRTVVDIQQEPQTRSLGFSRNGSETGSINTSTTTLE</sequence>
<name>A0A0R3X7H5_HYDTA</name>
<keyword evidence="2" id="KW-1133">Transmembrane helix</keyword>
<keyword evidence="2" id="KW-0812">Transmembrane</keyword>
<reference evidence="5" key="1">
    <citation type="submission" date="2017-02" db="UniProtKB">
        <authorList>
            <consortium name="WormBaseParasite"/>
        </authorList>
    </citation>
    <scope>IDENTIFICATION</scope>
</reference>
<evidence type="ECO:0000313" key="4">
    <source>
        <dbReference type="Proteomes" id="UP000274429"/>
    </source>
</evidence>
<keyword evidence="4" id="KW-1185">Reference proteome</keyword>
<dbReference type="AlphaFoldDB" id="A0A0R3X7H5"/>
<gene>
    <name evidence="3" type="ORF">TTAC_LOCUS9485</name>
</gene>
<accession>A0A0R3X7H5</accession>
<dbReference type="WBParaSite" id="TTAC_0000950001-mRNA-1">
    <property type="protein sequence ID" value="TTAC_0000950001-mRNA-1"/>
    <property type="gene ID" value="TTAC_0000950001"/>
</dbReference>
<evidence type="ECO:0000256" key="2">
    <source>
        <dbReference type="SAM" id="Phobius"/>
    </source>
</evidence>
<keyword evidence="2" id="KW-0472">Membrane</keyword>
<evidence type="ECO:0000313" key="5">
    <source>
        <dbReference type="WBParaSite" id="TTAC_0000950001-mRNA-1"/>
    </source>
</evidence>